<evidence type="ECO:0000256" key="1">
    <source>
        <dbReference type="SAM" id="Phobius"/>
    </source>
</evidence>
<keyword evidence="1" id="KW-1133">Transmembrane helix</keyword>
<proteinExistence type="predicted"/>
<dbReference type="EMBL" id="JACFXV010000065">
    <property type="protein sequence ID" value="MBA5779128.1"/>
    <property type="molecule type" value="Genomic_DNA"/>
</dbReference>
<name>A0A839AJB8_9HYPH</name>
<keyword evidence="1" id="KW-0472">Membrane</keyword>
<evidence type="ECO:0000313" key="2">
    <source>
        <dbReference type="EMBL" id="MBA5779128.1"/>
    </source>
</evidence>
<dbReference type="EMBL" id="JACFXV010000070">
    <property type="protein sequence ID" value="MBA5779541.1"/>
    <property type="molecule type" value="Genomic_DNA"/>
</dbReference>
<reference evidence="2 4" key="1">
    <citation type="submission" date="2020-07" db="EMBL/GenBank/DDBJ databases">
        <title>Stappia sp., F7233, whole genome shotgun sequencing project.</title>
        <authorList>
            <person name="Jiang S."/>
            <person name="Liu Z.W."/>
            <person name="Du Z.J."/>
        </authorList>
    </citation>
    <scope>NUCLEOTIDE SEQUENCE [LARGE SCALE GENOMIC DNA]</scope>
    <source>
        <strain evidence="2 4">F7233</strain>
    </source>
</reference>
<comment type="caution">
    <text evidence="2">The sequence shown here is derived from an EMBL/GenBank/DDBJ whole genome shotgun (WGS) entry which is preliminary data.</text>
</comment>
<accession>A0A839AJB8</accession>
<sequence>MNRLAEYRKLIAAIVGLVVMILYRRFGVDLMGAETLLVDLIVSGLAAFGVWFVPNDRPAGE</sequence>
<evidence type="ECO:0000313" key="4">
    <source>
        <dbReference type="Proteomes" id="UP000541109"/>
    </source>
</evidence>
<evidence type="ECO:0000313" key="3">
    <source>
        <dbReference type="EMBL" id="MBA5779541.1"/>
    </source>
</evidence>
<dbReference type="AlphaFoldDB" id="A0A839AJB8"/>
<gene>
    <name evidence="2" type="ORF">H2509_18525</name>
    <name evidence="3" type="ORF">H2509_20615</name>
</gene>
<keyword evidence="4" id="KW-1185">Reference proteome</keyword>
<keyword evidence="1" id="KW-0812">Transmembrane</keyword>
<dbReference type="Proteomes" id="UP000541109">
    <property type="component" value="Unassembled WGS sequence"/>
</dbReference>
<feature type="transmembrane region" description="Helical" evidence="1">
    <location>
        <begin position="35"/>
        <end position="53"/>
    </location>
</feature>
<protein>
    <submittedName>
        <fullName evidence="2">Uncharacterized protein</fullName>
    </submittedName>
</protein>
<dbReference type="RefSeq" id="WP_182167952.1">
    <property type="nucleotide sequence ID" value="NZ_JACFXV010000065.1"/>
</dbReference>
<organism evidence="2 4">
    <name type="scientific">Stappia albiluteola</name>
    <dbReference type="NCBI Taxonomy" id="2758565"/>
    <lineage>
        <taxon>Bacteria</taxon>
        <taxon>Pseudomonadati</taxon>
        <taxon>Pseudomonadota</taxon>
        <taxon>Alphaproteobacteria</taxon>
        <taxon>Hyphomicrobiales</taxon>
        <taxon>Stappiaceae</taxon>
        <taxon>Stappia</taxon>
    </lineage>
</organism>
<feature type="transmembrane region" description="Helical" evidence="1">
    <location>
        <begin position="6"/>
        <end position="23"/>
    </location>
</feature>